<name>A0A2S2NF11_SCHGA</name>
<protein>
    <submittedName>
        <fullName evidence="1">Uncharacterized protein</fullName>
    </submittedName>
</protein>
<accession>A0A2S2NF11</accession>
<dbReference type="AlphaFoldDB" id="A0A2S2NF11"/>
<sequence length="105" mass="12217">MCYNEITCVVCRIFLALQTAGGQRLRGRRRHGVRRRGLPDNVLRADQLQTIVLRLSPPPRHRRRPRPRLLKYVLLERASSSPKICPARARFLVIDTVYGIMMLVR</sequence>
<proteinExistence type="predicted"/>
<dbReference type="EMBL" id="GGMR01003164">
    <property type="protein sequence ID" value="MBY15783.1"/>
    <property type="molecule type" value="Transcribed_RNA"/>
</dbReference>
<reference evidence="1" key="1">
    <citation type="submission" date="2018-04" db="EMBL/GenBank/DDBJ databases">
        <title>Transcriptome of Schizaphis graminum biotype I.</title>
        <authorList>
            <person name="Scully E.D."/>
            <person name="Geib S.M."/>
            <person name="Palmer N.A."/>
            <person name="Koch K."/>
            <person name="Bradshaw J."/>
            <person name="Heng-Moss T."/>
            <person name="Sarath G."/>
        </authorList>
    </citation>
    <scope>NUCLEOTIDE SEQUENCE</scope>
</reference>
<evidence type="ECO:0000313" key="1">
    <source>
        <dbReference type="EMBL" id="MBY15783.1"/>
    </source>
</evidence>
<organism evidence="1">
    <name type="scientific">Schizaphis graminum</name>
    <name type="common">Green bug aphid</name>
    <dbReference type="NCBI Taxonomy" id="13262"/>
    <lineage>
        <taxon>Eukaryota</taxon>
        <taxon>Metazoa</taxon>
        <taxon>Ecdysozoa</taxon>
        <taxon>Arthropoda</taxon>
        <taxon>Hexapoda</taxon>
        <taxon>Insecta</taxon>
        <taxon>Pterygota</taxon>
        <taxon>Neoptera</taxon>
        <taxon>Paraneoptera</taxon>
        <taxon>Hemiptera</taxon>
        <taxon>Sternorrhyncha</taxon>
        <taxon>Aphidomorpha</taxon>
        <taxon>Aphidoidea</taxon>
        <taxon>Aphididae</taxon>
        <taxon>Aphidini</taxon>
        <taxon>Schizaphis</taxon>
    </lineage>
</organism>
<gene>
    <name evidence="1" type="ORF">g.129032</name>
</gene>